<dbReference type="EMBL" id="QUQM01000009">
    <property type="protein sequence ID" value="KAA8641541.1"/>
    <property type="molecule type" value="Genomic_DNA"/>
</dbReference>
<comment type="caution">
    <text evidence="1">The sequence shown here is derived from an EMBL/GenBank/DDBJ whole genome shotgun (WGS) entry which is preliminary data.</text>
</comment>
<dbReference type="InterPro" id="IPR008949">
    <property type="entry name" value="Isoprenoid_synthase_dom_sf"/>
</dbReference>
<accession>A0A5M9M4A1</accession>
<proteinExistence type="predicted"/>
<reference evidence="1 2" key="1">
    <citation type="submission" date="2019-08" db="EMBL/GenBank/DDBJ databases">
        <title>The genome sequence of a newly discovered highly antifungal drug resistant Aspergillus species, Aspergillus tanneri NIH 1004.</title>
        <authorList>
            <person name="Mounaud S."/>
            <person name="Singh I."/>
            <person name="Joardar V."/>
            <person name="Pakala S."/>
            <person name="Pakala S."/>
            <person name="Venepally P."/>
            <person name="Chung J.K."/>
            <person name="Losada L."/>
            <person name="Nierman W.C."/>
        </authorList>
    </citation>
    <scope>NUCLEOTIDE SEQUENCE [LARGE SCALE GENOMIC DNA]</scope>
    <source>
        <strain evidence="1 2">NIH1004</strain>
    </source>
</reference>
<dbReference type="Gene3D" id="1.10.600.10">
    <property type="entry name" value="Farnesyl Diphosphate Synthase"/>
    <property type="match status" value="1"/>
</dbReference>
<evidence type="ECO:0000313" key="2">
    <source>
        <dbReference type="Proteomes" id="UP000324241"/>
    </source>
</evidence>
<dbReference type="Pfam" id="PF19086">
    <property type="entry name" value="Terpene_syn_C_2"/>
    <property type="match status" value="1"/>
</dbReference>
<dbReference type="OrthoDB" id="4343680at2759"/>
<dbReference type="RefSeq" id="XP_033420903.1">
    <property type="nucleotide sequence ID" value="XM_033576239.1"/>
</dbReference>
<sequence>MDEVTERFPIYKLHKTAGKTYRDNLKSITRGEPIEDMSQFNGLCPDELLQSAINAQQIFAKDLMPLKRRLLSPHHLQVCIDTFNRYFDAQYEEGHNFCTEQTQQDVLKTRGVTVGFLITLVLCMPSSQAELYSPEDPCLIQLSLFVAFFNDLIGLYKDIESIEQQNDGSAYLNLVRISTREHRLSEEDAIRRYSHILNYFTYHFEFCIGAYPPLRQNFYHECLK</sequence>
<dbReference type="SUPFAM" id="SSF48576">
    <property type="entry name" value="Terpenoid synthases"/>
    <property type="match status" value="1"/>
</dbReference>
<evidence type="ECO:0008006" key="3">
    <source>
        <dbReference type="Google" id="ProtNLM"/>
    </source>
</evidence>
<evidence type="ECO:0000313" key="1">
    <source>
        <dbReference type="EMBL" id="KAA8641541.1"/>
    </source>
</evidence>
<dbReference type="GeneID" id="54334378"/>
<gene>
    <name evidence="1" type="ORF">ATNIH1004_011677</name>
</gene>
<dbReference type="Proteomes" id="UP000324241">
    <property type="component" value="Unassembled WGS sequence"/>
</dbReference>
<name>A0A5M9M4A1_9EURO</name>
<protein>
    <recommendedName>
        <fullName evidence="3">Terpenoid synthase</fullName>
    </recommendedName>
</protein>
<organism evidence="1 2">
    <name type="scientific">Aspergillus tanneri</name>
    <dbReference type="NCBI Taxonomy" id="1220188"/>
    <lineage>
        <taxon>Eukaryota</taxon>
        <taxon>Fungi</taxon>
        <taxon>Dikarya</taxon>
        <taxon>Ascomycota</taxon>
        <taxon>Pezizomycotina</taxon>
        <taxon>Eurotiomycetes</taxon>
        <taxon>Eurotiomycetidae</taxon>
        <taxon>Eurotiales</taxon>
        <taxon>Aspergillaceae</taxon>
        <taxon>Aspergillus</taxon>
        <taxon>Aspergillus subgen. Circumdati</taxon>
    </lineage>
</organism>
<dbReference type="AlphaFoldDB" id="A0A5M9M4A1"/>